<feature type="region of interest" description="Disordered" evidence="1">
    <location>
        <begin position="55"/>
        <end position="116"/>
    </location>
</feature>
<accession>A0A0A0B8U8</accession>
<evidence type="ECO:0000256" key="1">
    <source>
        <dbReference type="SAM" id="MobiDB-lite"/>
    </source>
</evidence>
<dbReference type="Proteomes" id="UP000029833">
    <property type="component" value="Unassembled WGS sequence"/>
</dbReference>
<sequence>MLGTEELMHAPLLLAAHLADLLDEHGGTVAFSSTTRSPVLALDAEDYAIRTRLVFPSHDDPADDGTGGPADGTTATSTTATSTPATSTPVASTPVDGTAGSGDGAGDRFAYNVAPGADPRRRFTDVVVVVDSAGDTPALHAPGGLAASVAAHTDRVHLVVLPSYRPAAGAPHPQETSP</sequence>
<dbReference type="AlphaFoldDB" id="A0A0A0B8U8"/>
<evidence type="ECO:0000313" key="3">
    <source>
        <dbReference type="EMBL" id="KGM01671.1"/>
    </source>
</evidence>
<evidence type="ECO:0000313" key="4">
    <source>
        <dbReference type="Proteomes" id="UP000029833"/>
    </source>
</evidence>
<dbReference type="InterPro" id="IPR022537">
    <property type="entry name" value="TRSP_dom"/>
</dbReference>
<evidence type="ECO:0000259" key="2">
    <source>
        <dbReference type="Pfam" id="PF12500"/>
    </source>
</evidence>
<proteinExistence type="predicted"/>
<protein>
    <recommendedName>
        <fullName evidence="2">TRSP domain-containing protein</fullName>
    </recommendedName>
</protein>
<dbReference type="EMBL" id="AXNT01000090">
    <property type="protein sequence ID" value="KGM01671.1"/>
    <property type="molecule type" value="Genomic_DNA"/>
</dbReference>
<comment type="caution">
    <text evidence="3">The sequence shown here is derived from an EMBL/GenBank/DDBJ whole genome shotgun (WGS) entry which is preliminary data.</text>
</comment>
<feature type="compositionally biased region" description="Low complexity" evidence="1">
    <location>
        <begin position="71"/>
        <end position="98"/>
    </location>
</feature>
<dbReference type="STRING" id="1408250.Q760_18005"/>
<keyword evidence="4" id="KW-1185">Reference proteome</keyword>
<organism evidence="3 4">
    <name type="scientific">Cellulomonas cellasea DSM 20118</name>
    <dbReference type="NCBI Taxonomy" id="1408250"/>
    <lineage>
        <taxon>Bacteria</taxon>
        <taxon>Bacillati</taxon>
        <taxon>Actinomycetota</taxon>
        <taxon>Actinomycetes</taxon>
        <taxon>Micrococcales</taxon>
        <taxon>Cellulomonadaceae</taxon>
        <taxon>Cellulomonas</taxon>
    </lineage>
</organism>
<gene>
    <name evidence="3" type="ORF">Q760_18005</name>
</gene>
<name>A0A0A0B8U8_9CELL</name>
<feature type="domain" description="TRSP" evidence="2">
    <location>
        <begin position="1"/>
        <end position="63"/>
    </location>
</feature>
<reference evidence="3 4" key="1">
    <citation type="submission" date="2013-10" db="EMBL/GenBank/DDBJ databases">
        <authorList>
            <person name="Wang G."/>
            <person name="Zhuang W."/>
        </authorList>
    </citation>
    <scope>NUCLEOTIDE SEQUENCE [LARGE SCALE GENOMIC DNA]</scope>
    <source>
        <strain evidence="3 4">DSM 20118</strain>
    </source>
</reference>
<dbReference type="Pfam" id="PF12500">
    <property type="entry name" value="TRSP"/>
    <property type="match status" value="1"/>
</dbReference>